<protein>
    <recommendedName>
        <fullName evidence="5">HTH araC/xylS-type domain-containing protein</fullName>
    </recommendedName>
</protein>
<dbReference type="AlphaFoldDB" id="A0A916UL79"/>
<proteinExistence type="predicted"/>
<dbReference type="Gene3D" id="1.10.10.60">
    <property type="entry name" value="Homeodomain-like"/>
    <property type="match status" value="2"/>
</dbReference>
<dbReference type="EMBL" id="BMIL01000017">
    <property type="protein sequence ID" value="GGC76397.1"/>
    <property type="molecule type" value="Genomic_DNA"/>
</dbReference>
<feature type="domain" description="HTH araC/xylS-type" evidence="5">
    <location>
        <begin position="1"/>
        <end position="99"/>
    </location>
</feature>
<dbReference type="PROSITE" id="PS00041">
    <property type="entry name" value="HTH_ARAC_FAMILY_1"/>
    <property type="match status" value="1"/>
</dbReference>
<dbReference type="PANTHER" id="PTHR43280:SF29">
    <property type="entry name" value="ARAC-FAMILY TRANSCRIPTIONAL REGULATOR"/>
    <property type="match status" value="1"/>
</dbReference>
<gene>
    <name evidence="6" type="ORF">GCM10011387_32730</name>
</gene>
<dbReference type="InterPro" id="IPR020449">
    <property type="entry name" value="Tscrpt_reg_AraC-type_HTH"/>
</dbReference>
<keyword evidence="1" id="KW-0805">Transcription regulation</keyword>
<feature type="region of interest" description="Disordered" evidence="4">
    <location>
        <begin position="79"/>
        <end position="101"/>
    </location>
</feature>
<evidence type="ECO:0000259" key="5">
    <source>
        <dbReference type="PROSITE" id="PS01124"/>
    </source>
</evidence>
<evidence type="ECO:0000313" key="6">
    <source>
        <dbReference type="EMBL" id="GGC76397.1"/>
    </source>
</evidence>
<comment type="caution">
    <text evidence="6">The sequence shown here is derived from an EMBL/GenBank/DDBJ whole genome shotgun (WGS) entry which is preliminary data.</text>
</comment>
<dbReference type="SMART" id="SM00342">
    <property type="entry name" value="HTH_ARAC"/>
    <property type="match status" value="1"/>
</dbReference>
<evidence type="ECO:0000256" key="1">
    <source>
        <dbReference type="ARBA" id="ARBA00023015"/>
    </source>
</evidence>
<dbReference type="GO" id="GO:0003700">
    <property type="term" value="F:DNA-binding transcription factor activity"/>
    <property type="evidence" value="ECO:0007669"/>
    <property type="project" value="InterPro"/>
</dbReference>
<dbReference type="PROSITE" id="PS01124">
    <property type="entry name" value="HTH_ARAC_FAMILY_2"/>
    <property type="match status" value="1"/>
</dbReference>
<dbReference type="GO" id="GO:0043565">
    <property type="term" value="F:sequence-specific DNA binding"/>
    <property type="evidence" value="ECO:0007669"/>
    <property type="project" value="InterPro"/>
</dbReference>
<dbReference type="InterPro" id="IPR018062">
    <property type="entry name" value="HTH_AraC-typ_CS"/>
</dbReference>
<keyword evidence="2" id="KW-0238">DNA-binding</keyword>
<dbReference type="InterPro" id="IPR018060">
    <property type="entry name" value="HTH_AraC"/>
</dbReference>
<accession>A0A916UL79</accession>
<dbReference type="Pfam" id="PF12833">
    <property type="entry name" value="HTH_18"/>
    <property type="match status" value="1"/>
</dbReference>
<reference evidence="6" key="1">
    <citation type="journal article" date="2014" name="Int. J. Syst. Evol. Microbiol.">
        <title>Complete genome sequence of Corynebacterium casei LMG S-19264T (=DSM 44701T), isolated from a smear-ripened cheese.</title>
        <authorList>
            <consortium name="US DOE Joint Genome Institute (JGI-PGF)"/>
            <person name="Walter F."/>
            <person name="Albersmeier A."/>
            <person name="Kalinowski J."/>
            <person name="Ruckert C."/>
        </authorList>
    </citation>
    <scope>NUCLEOTIDE SEQUENCE</scope>
    <source>
        <strain evidence="6">CGMCC 1.15343</strain>
    </source>
</reference>
<organism evidence="6 7">
    <name type="scientific">Pedobacter quisquiliarum</name>
    <dbReference type="NCBI Taxonomy" id="1834438"/>
    <lineage>
        <taxon>Bacteria</taxon>
        <taxon>Pseudomonadati</taxon>
        <taxon>Bacteroidota</taxon>
        <taxon>Sphingobacteriia</taxon>
        <taxon>Sphingobacteriales</taxon>
        <taxon>Sphingobacteriaceae</taxon>
        <taxon>Pedobacter</taxon>
    </lineage>
</organism>
<sequence>MKTSEPYLNPSLTIKDLAEKLTIPVKDLSTLINLYMDKHFFDFINEYRIEKAKEVLRDPLQKDLTILEILYKVGFNSKSSFSTSFKKHTGTTPTNYRNTPH</sequence>
<name>A0A916UL79_9SPHI</name>
<reference evidence="6" key="2">
    <citation type="submission" date="2020-09" db="EMBL/GenBank/DDBJ databases">
        <authorList>
            <person name="Sun Q."/>
            <person name="Zhou Y."/>
        </authorList>
    </citation>
    <scope>NUCLEOTIDE SEQUENCE</scope>
    <source>
        <strain evidence="6">CGMCC 1.15343</strain>
    </source>
</reference>
<evidence type="ECO:0000256" key="3">
    <source>
        <dbReference type="ARBA" id="ARBA00023163"/>
    </source>
</evidence>
<dbReference type="Proteomes" id="UP000651668">
    <property type="component" value="Unassembled WGS sequence"/>
</dbReference>
<evidence type="ECO:0000313" key="7">
    <source>
        <dbReference type="Proteomes" id="UP000651668"/>
    </source>
</evidence>
<dbReference type="SUPFAM" id="SSF46689">
    <property type="entry name" value="Homeodomain-like"/>
    <property type="match status" value="1"/>
</dbReference>
<keyword evidence="7" id="KW-1185">Reference proteome</keyword>
<evidence type="ECO:0000256" key="4">
    <source>
        <dbReference type="SAM" id="MobiDB-lite"/>
    </source>
</evidence>
<keyword evidence="3" id="KW-0804">Transcription</keyword>
<dbReference type="InterPro" id="IPR009057">
    <property type="entry name" value="Homeodomain-like_sf"/>
</dbReference>
<dbReference type="PANTHER" id="PTHR43280">
    <property type="entry name" value="ARAC-FAMILY TRANSCRIPTIONAL REGULATOR"/>
    <property type="match status" value="1"/>
</dbReference>
<evidence type="ECO:0000256" key="2">
    <source>
        <dbReference type="ARBA" id="ARBA00023125"/>
    </source>
</evidence>
<dbReference type="PRINTS" id="PR00032">
    <property type="entry name" value="HTHARAC"/>
</dbReference>